<dbReference type="InterPro" id="IPR011712">
    <property type="entry name" value="Sig_transdc_His_kin_sub3_dim/P"/>
</dbReference>
<evidence type="ECO:0000256" key="9">
    <source>
        <dbReference type="SAM" id="MobiDB-lite"/>
    </source>
</evidence>
<dbReference type="STRING" id="1123024.GCA_000423625_01807"/>
<dbReference type="Gene3D" id="6.10.250.2870">
    <property type="match status" value="1"/>
</dbReference>
<keyword evidence="8" id="KW-0902">Two-component regulatory system</keyword>
<proteinExistence type="predicted"/>
<feature type="compositionally biased region" description="Basic and acidic residues" evidence="9">
    <location>
        <begin position="45"/>
        <end position="72"/>
    </location>
</feature>
<keyword evidence="5" id="KW-0547">Nucleotide-binding</keyword>
<dbReference type="GO" id="GO:0016020">
    <property type="term" value="C:membrane"/>
    <property type="evidence" value="ECO:0007669"/>
    <property type="project" value="InterPro"/>
</dbReference>
<dbReference type="EC" id="2.7.13.3" evidence="2"/>
<dbReference type="EMBL" id="BJVI01000076">
    <property type="protein sequence ID" value="GEL20532.1"/>
    <property type="molecule type" value="Genomic_DNA"/>
</dbReference>
<evidence type="ECO:0000256" key="1">
    <source>
        <dbReference type="ARBA" id="ARBA00000085"/>
    </source>
</evidence>
<dbReference type="GO" id="GO:0005524">
    <property type="term" value="F:ATP binding"/>
    <property type="evidence" value="ECO:0007669"/>
    <property type="project" value="UniProtKB-KW"/>
</dbReference>
<evidence type="ECO:0000256" key="6">
    <source>
        <dbReference type="ARBA" id="ARBA00022777"/>
    </source>
</evidence>
<keyword evidence="3" id="KW-0597">Phosphoprotein</keyword>
<comment type="caution">
    <text evidence="11">The sequence shown here is derived from an EMBL/GenBank/DDBJ whole genome shotgun (WGS) entry which is preliminary data.</text>
</comment>
<accession>A0A511D702</accession>
<evidence type="ECO:0000313" key="11">
    <source>
        <dbReference type="EMBL" id="GEL20532.1"/>
    </source>
</evidence>
<dbReference type="InterPro" id="IPR050482">
    <property type="entry name" value="Sensor_HK_TwoCompSys"/>
</dbReference>
<dbReference type="PANTHER" id="PTHR24421:SF10">
    <property type="entry name" value="NITRATE_NITRITE SENSOR PROTEIN NARQ"/>
    <property type="match status" value="1"/>
</dbReference>
<evidence type="ECO:0000256" key="8">
    <source>
        <dbReference type="ARBA" id="ARBA00023012"/>
    </source>
</evidence>
<feature type="region of interest" description="Disordered" evidence="9">
    <location>
        <begin position="1"/>
        <end position="72"/>
    </location>
</feature>
<protein>
    <recommendedName>
        <fullName evidence="2">histidine kinase</fullName>
        <ecNumber evidence="2">2.7.13.3</ecNumber>
    </recommendedName>
</protein>
<reference evidence="11 12" key="1">
    <citation type="submission" date="2019-07" db="EMBL/GenBank/DDBJ databases">
        <title>Whole genome shotgun sequence of Pseudonocardia asaccharolytica NBRC 16224.</title>
        <authorList>
            <person name="Hosoyama A."/>
            <person name="Uohara A."/>
            <person name="Ohji S."/>
            <person name="Ichikawa N."/>
        </authorList>
    </citation>
    <scope>NUCLEOTIDE SEQUENCE [LARGE SCALE GENOMIC DNA]</scope>
    <source>
        <strain evidence="11 12">NBRC 16224</strain>
    </source>
</reference>
<evidence type="ECO:0000256" key="2">
    <source>
        <dbReference type="ARBA" id="ARBA00012438"/>
    </source>
</evidence>
<evidence type="ECO:0000259" key="10">
    <source>
        <dbReference type="Pfam" id="PF07730"/>
    </source>
</evidence>
<dbReference type="GO" id="GO:0046983">
    <property type="term" value="F:protein dimerization activity"/>
    <property type="evidence" value="ECO:0007669"/>
    <property type="project" value="InterPro"/>
</dbReference>
<dbReference type="Pfam" id="PF07730">
    <property type="entry name" value="HisKA_3"/>
    <property type="match status" value="1"/>
</dbReference>
<feature type="domain" description="Signal transduction histidine kinase subgroup 3 dimerisation and phosphoacceptor" evidence="10">
    <location>
        <begin position="78"/>
        <end position="142"/>
    </location>
</feature>
<keyword evidence="6" id="KW-0418">Kinase</keyword>
<name>A0A511D702_9PSEU</name>
<keyword evidence="12" id="KW-1185">Reference proteome</keyword>
<dbReference type="AlphaFoldDB" id="A0A511D702"/>
<evidence type="ECO:0000256" key="4">
    <source>
        <dbReference type="ARBA" id="ARBA00022679"/>
    </source>
</evidence>
<organism evidence="11 12">
    <name type="scientific">Pseudonocardia asaccharolytica DSM 44247 = NBRC 16224</name>
    <dbReference type="NCBI Taxonomy" id="1123024"/>
    <lineage>
        <taxon>Bacteria</taxon>
        <taxon>Bacillati</taxon>
        <taxon>Actinomycetota</taxon>
        <taxon>Actinomycetes</taxon>
        <taxon>Pseudonocardiales</taxon>
        <taxon>Pseudonocardiaceae</taxon>
        <taxon>Pseudonocardia</taxon>
    </lineage>
</organism>
<evidence type="ECO:0000256" key="5">
    <source>
        <dbReference type="ARBA" id="ARBA00022741"/>
    </source>
</evidence>
<evidence type="ECO:0000313" key="12">
    <source>
        <dbReference type="Proteomes" id="UP000321328"/>
    </source>
</evidence>
<comment type="catalytic activity">
    <reaction evidence="1">
        <text>ATP + protein L-histidine = ADP + protein N-phospho-L-histidine.</text>
        <dbReference type="EC" id="2.7.13.3"/>
    </reaction>
</comment>
<gene>
    <name evidence="11" type="ORF">PA7_43690</name>
</gene>
<keyword evidence="4" id="KW-0808">Transferase</keyword>
<evidence type="ECO:0000256" key="3">
    <source>
        <dbReference type="ARBA" id="ARBA00022553"/>
    </source>
</evidence>
<dbReference type="Proteomes" id="UP000321328">
    <property type="component" value="Unassembled WGS sequence"/>
</dbReference>
<evidence type="ECO:0000256" key="7">
    <source>
        <dbReference type="ARBA" id="ARBA00022840"/>
    </source>
</evidence>
<sequence length="254" mass="26807">MLAGYRGFGENPTREVGFAPLPGPPGGGQDLPMTLEPAQRTGDASGHRPADPPDRAERIPEPAGEQRRRQGREQWLRRRRLERQLHDGAALRISALSLQLGLFRHRVPADEAVLQESIDGLQDELHAVLQELRDVAGKIYPPLLDEAGLGPALRELADRADVPVHVTTTASRFGAAAEGAAYFAVGELLAVLAPGSGPVAVVVDAADGVLVLSLTGVDTRHAEVVDYQVRPLGGTVDVAAGGGTGTITARIPCE</sequence>
<keyword evidence="7" id="KW-0067">ATP-binding</keyword>
<dbReference type="GO" id="GO:0000155">
    <property type="term" value="F:phosphorelay sensor kinase activity"/>
    <property type="evidence" value="ECO:0007669"/>
    <property type="project" value="InterPro"/>
</dbReference>
<dbReference type="PANTHER" id="PTHR24421">
    <property type="entry name" value="NITRATE/NITRITE SENSOR PROTEIN NARX-RELATED"/>
    <property type="match status" value="1"/>
</dbReference>